<feature type="region of interest" description="Disordered" evidence="7">
    <location>
        <begin position="83"/>
        <end position="133"/>
    </location>
</feature>
<evidence type="ECO:0000256" key="3">
    <source>
        <dbReference type="ARBA" id="ARBA00022833"/>
    </source>
</evidence>
<evidence type="ECO:0000256" key="2">
    <source>
        <dbReference type="ARBA" id="ARBA00022771"/>
    </source>
</evidence>
<evidence type="ECO:0000256" key="6">
    <source>
        <dbReference type="SAM" id="Coils"/>
    </source>
</evidence>
<dbReference type="InterPro" id="IPR026521">
    <property type="entry name" value="THAP2"/>
</dbReference>
<evidence type="ECO:0000256" key="4">
    <source>
        <dbReference type="ARBA" id="ARBA00023125"/>
    </source>
</evidence>
<evidence type="ECO:0000313" key="9">
    <source>
        <dbReference type="EMBL" id="JAP85364.1"/>
    </source>
</evidence>
<feature type="coiled-coil region" evidence="6">
    <location>
        <begin position="147"/>
        <end position="174"/>
    </location>
</feature>
<dbReference type="AlphaFoldDB" id="A0A131Z1R4"/>
<dbReference type="PANTHER" id="PTHR47696:SF2">
    <property type="entry name" value="PROVISIONAL ORTHOLOG OF THAP DOMAIN CONTAINING 1"/>
    <property type="match status" value="1"/>
</dbReference>
<sequence length="241" mass="27152">MPACCAPNCTSRPEKSSGKTFHAFPRSKPQIFKKWLVNLKREKWRPSPGHRLCSDHFAESCFIRTGARTRLLADAVPTLFSFPDDSDDSQKNIPERRAPKRRGEILDLTPEDEPPMSPAAPPPEDSDKMLDHDCAVSGTPEVLKRRLDKCTDVIEKIKNKLELSEQREHRLNNKVTSLSEIIYDLKSELLASNDACAMLELLAAAKDPRAISLTRRWESEQRNHGPSLNLSGSPRSSRPLC</sequence>
<dbReference type="GO" id="GO:0008270">
    <property type="term" value="F:zinc ion binding"/>
    <property type="evidence" value="ECO:0007669"/>
    <property type="project" value="UniProtKB-KW"/>
</dbReference>
<reference evidence="9" key="1">
    <citation type="journal article" date="2016" name="Ticks Tick Borne Dis.">
        <title>De novo assembly and annotation of the salivary gland transcriptome of Rhipicephalus appendiculatus male and female ticks during blood feeding.</title>
        <authorList>
            <person name="de Castro M.H."/>
            <person name="de Klerk D."/>
            <person name="Pienaar R."/>
            <person name="Latif A.A."/>
            <person name="Rees D.J."/>
            <person name="Mans B.J."/>
        </authorList>
    </citation>
    <scope>NUCLEOTIDE SEQUENCE</scope>
    <source>
        <tissue evidence="9">Salivary glands</tissue>
    </source>
</reference>
<dbReference type="GO" id="GO:0003677">
    <property type="term" value="F:DNA binding"/>
    <property type="evidence" value="ECO:0007669"/>
    <property type="project" value="UniProtKB-UniRule"/>
</dbReference>
<dbReference type="InterPro" id="IPR006612">
    <property type="entry name" value="THAP_Znf"/>
</dbReference>
<dbReference type="EMBL" id="GEDV01003193">
    <property type="protein sequence ID" value="JAP85364.1"/>
    <property type="molecule type" value="Transcribed_RNA"/>
</dbReference>
<feature type="domain" description="THAP-type" evidence="8">
    <location>
        <begin position="1"/>
        <end position="80"/>
    </location>
</feature>
<dbReference type="PROSITE" id="PS50950">
    <property type="entry name" value="ZF_THAP"/>
    <property type="match status" value="1"/>
</dbReference>
<organism evidence="9">
    <name type="scientific">Rhipicephalus appendiculatus</name>
    <name type="common">Brown ear tick</name>
    <dbReference type="NCBI Taxonomy" id="34631"/>
    <lineage>
        <taxon>Eukaryota</taxon>
        <taxon>Metazoa</taxon>
        <taxon>Ecdysozoa</taxon>
        <taxon>Arthropoda</taxon>
        <taxon>Chelicerata</taxon>
        <taxon>Arachnida</taxon>
        <taxon>Acari</taxon>
        <taxon>Parasitiformes</taxon>
        <taxon>Ixodida</taxon>
        <taxon>Ixodoidea</taxon>
        <taxon>Ixodidae</taxon>
        <taxon>Rhipicephalinae</taxon>
        <taxon>Rhipicephalus</taxon>
        <taxon>Rhipicephalus</taxon>
    </lineage>
</organism>
<keyword evidence="6" id="KW-0175">Coiled coil</keyword>
<keyword evidence="1" id="KW-0479">Metal-binding</keyword>
<dbReference type="SMART" id="SM00980">
    <property type="entry name" value="THAP"/>
    <property type="match status" value="1"/>
</dbReference>
<evidence type="ECO:0000256" key="7">
    <source>
        <dbReference type="SAM" id="MobiDB-lite"/>
    </source>
</evidence>
<keyword evidence="2 5" id="KW-0863">Zinc-finger</keyword>
<evidence type="ECO:0000259" key="8">
    <source>
        <dbReference type="PROSITE" id="PS50950"/>
    </source>
</evidence>
<protein>
    <submittedName>
        <fullName evidence="9">Thap domain protein</fullName>
    </submittedName>
</protein>
<proteinExistence type="predicted"/>
<dbReference type="SMART" id="SM00692">
    <property type="entry name" value="DM3"/>
    <property type="match status" value="1"/>
</dbReference>
<evidence type="ECO:0000256" key="1">
    <source>
        <dbReference type="ARBA" id="ARBA00022723"/>
    </source>
</evidence>
<name>A0A131Z1R4_RHIAP</name>
<feature type="compositionally biased region" description="Polar residues" evidence="7">
    <location>
        <begin position="224"/>
        <end position="241"/>
    </location>
</feature>
<feature type="compositionally biased region" description="Basic and acidic residues" evidence="7">
    <location>
        <begin position="88"/>
        <end position="105"/>
    </location>
</feature>
<keyword evidence="3" id="KW-0862">Zinc</keyword>
<accession>A0A131Z1R4</accession>
<dbReference type="SUPFAM" id="SSF57716">
    <property type="entry name" value="Glucocorticoid receptor-like (DNA-binding domain)"/>
    <property type="match status" value="1"/>
</dbReference>
<dbReference type="PANTHER" id="PTHR47696">
    <property type="entry name" value="THAP DOMAIN-CONTAINING PROTEIN 2"/>
    <property type="match status" value="1"/>
</dbReference>
<keyword evidence="4 5" id="KW-0238">DNA-binding</keyword>
<evidence type="ECO:0000256" key="5">
    <source>
        <dbReference type="PROSITE-ProRule" id="PRU00309"/>
    </source>
</evidence>
<feature type="region of interest" description="Disordered" evidence="7">
    <location>
        <begin position="216"/>
        <end position="241"/>
    </location>
</feature>
<dbReference type="Pfam" id="PF05485">
    <property type="entry name" value="THAP"/>
    <property type="match status" value="1"/>
</dbReference>